<gene>
    <name evidence="2" type="ORF">Fadolivirus_1_557</name>
</gene>
<evidence type="ECO:0000313" key="3">
    <source>
        <dbReference type="Proteomes" id="UP001162001"/>
    </source>
</evidence>
<sequence>MNTFINIFFVFIFIFLILFFKVPNINDNNYILHKVILFGLLFVYQFMLLVMSKVKNKCKIDFLEVFRYSVETAAIAVIGYSIYTDLQYYKVNDDPLFITDTNMQYLYITIIISVLLTFVNTIKLMFGYRPYDCIKYE</sequence>
<feature type="transmembrane region" description="Helical" evidence="1">
    <location>
        <begin position="103"/>
        <end position="126"/>
    </location>
</feature>
<proteinExistence type="predicted"/>
<name>A0A7D3V5I2_9VIRU</name>
<protein>
    <submittedName>
        <fullName evidence="2">Uncharacterized protein</fullName>
    </submittedName>
</protein>
<organism evidence="2 3">
    <name type="scientific">Fadolivirus FV1/VV64</name>
    <dbReference type="NCBI Taxonomy" id="3070911"/>
    <lineage>
        <taxon>Viruses</taxon>
        <taxon>Varidnaviria</taxon>
        <taxon>Bamfordvirae</taxon>
        <taxon>Nucleocytoviricota</taxon>
        <taxon>Megaviricetes</taxon>
        <taxon>Imitervirales</taxon>
        <taxon>Mimiviridae</taxon>
        <taxon>Klosneuvirinae</taxon>
        <taxon>Fadolivirus</taxon>
        <taxon>Fadolivirus algeromassiliense</taxon>
    </lineage>
</organism>
<dbReference type="EMBL" id="MT418680">
    <property type="protein sequence ID" value="QKF94015.1"/>
    <property type="molecule type" value="Genomic_DNA"/>
</dbReference>
<evidence type="ECO:0000256" key="1">
    <source>
        <dbReference type="SAM" id="Phobius"/>
    </source>
</evidence>
<feature type="transmembrane region" description="Helical" evidence="1">
    <location>
        <begin position="62"/>
        <end position="83"/>
    </location>
</feature>
<keyword evidence="1" id="KW-0472">Membrane</keyword>
<keyword evidence="1" id="KW-0812">Transmembrane</keyword>
<dbReference type="Proteomes" id="UP001162001">
    <property type="component" value="Segment"/>
</dbReference>
<keyword evidence="1" id="KW-1133">Transmembrane helix</keyword>
<reference evidence="2 3" key="1">
    <citation type="submission" date="2020-04" db="EMBL/GenBank/DDBJ databases">
        <title>Advantages and limits of metagenomic assembly and binning of a giant virus.</title>
        <authorList>
            <person name="Schulz F."/>
            <person name="Andreani J."/>
            <person name="Francis R."/>
            <person name="Boudjemaa H."/>
            <person name="Bou Khalil J.Y."/>
            <person name="Lee J."/>
            <person name="La Scola B."/>
            <person name="Woyke T."/>
        </authorList>
    </citation>
    <scope>NUCLEOTIDE SEQUENCE [LARGE SCALE GENOMIC DNA]</scope>
    <source>
        <strain evidence="2 3">FV1/VV64</strain>
    </source>
</reference>
<accession>A0A7D3V5I2</accession>
<keyword evidence="3" id="KW-1185">Reference proteome</keyword>
<feature type="transmembrane region" description="Helical" evidence="1">
    <location>
        <begin position="7"/>
        <end position="25"/>
    </location>
</feature>
<feature type="transmembrane region" description="Helical" evidence="1">
    <location>
        <begin position="31"/>
        <end position="50"/>
    </location>
</feature>
<evidence type="ECO:0000313" key="2">
    <source>
        <dbReference type="EMBL" id="QKF94015.1"/>
    </source>
</evidence>